<dbReference type="GO" id="GO:0007165">
    <property type="term" value="P:signal transduction"/>
    <property type="evidence" value="ECO:0007669"/>
    <property type="project" value="InterPro"/>
</dbReference>
<feature type="region of interest" description="Disordered" evidence="2">
    <location>
        <begin position="192"/>
        <end position="218"/>
    </location>
</feature>
<evidence type="ECO:0000259" key="3">
    <source>
        <dbReference type="PROSITE" id="PS50238"/>
    </source>
</evidence>
<dbReference type="Gene3D" id="1.10.555.10">
    <property type="entry name" value="Rho GTPase activation protein"/>
    <property type="match status" value="1"/>
</dbReference>
<name>A0AAV7ZDK9_9EUKA</name>
<reference evidence="4" key="1">
    <citation type="submission" date="2022-08" db="EMBL/GenBank/DDBJ databases">
        <title>Novel sulphate-reducing endosymbionts in the free-living metamonad Anaeramoeba.</title>
        <authorList>
            <person name="Jerlstrom-Hultqvist J."/>
            <person name="Cepicka I."/>
            <person name="Gallot-Lavallee L."/>
            <person name="Salas-Leiva D."/>
            <person name="Curtis B.A."/>
            <person name="Zahonova K."/>
            <person name="Pipaliya S."/>
            <person name="Dacks J."/>
            <person name="Roger A.J."/>
        </authorList>
    </citation>
    <scope>NUCLEOTIDE SEQUENCE</scope>
    <source>
        <strain evidence="4">Busselton2</strain>
    </source>
</reference>
<organism evidence="4 5">
    <name type="scientific">Anaeramoeba flamelloides</name>
    <dbReference type="NCBI Taxonomy" id="1746091"/>
    <lineage>
        <taxon>Eukaryota</taxon>
        <taxon>Metamonada</taxon>
        <taxon>Anaeramoebidae</taxon>
        <taxon>Anaeramoeba</taxon>
    </lineage>
</organism>
<feature type="compositionally biased region" description="Basic and acidic residues" evidence="2">
    <location>
        <begin position="441"/>
        <end position="458"/>
    </location>
</feature>
<evidence type="ECO:0000313" key="5">
    <source>
        <dbReference type="Proteomes" id="UP001146793"/>
    </source>
</evidence>
<feature type="compositionally biased region" description="Basic residues" evidence="2">
    <location>
        <begin position="198"/>
        <end position="218"/>
    </location>
</feature>
<feature type="coiled-coil region" evidence="1">
    <location>
        <begin position="251"/>
        <end position="303"/>
    </location>
</feature>
<dbReference type="EMBL" id="JANTQA010000033">
    <property type="protein sequence ID" value="KAJ3438288.1"/>
    <property type="molecule type" value="Genomic_DNA"/>
</dbReference>
<dbReference type="SUPFAM" id="SSF48350">
    <property type="entry name" value="GTPase activation domain, GAP"/>
    <property type="match status" value="1"/>
</dbReference>
<feature type="coiled-coil region" evidence="1">
    <location>
        <begin position="339"/>
        <end position="384"/>
    </location>
</feature>
<dbReference type="AlphaFoldDB" id="A0AAV7ZDK9"/>
<evidence type="ECO:0000313" key="4">
    <source>
        <dbReference type="EMBL" id="KAJ3438288.1"/>
    </source>
</evidence>
<evidence type="ECO:0000256" key="2">
    <source>
        <dbReference type="SAM" id="MobiDB-lite"/>
    </source>
</evidence>
<feature type="region of interest" description="Disordered" evidence="2">
    <location>
        <begin position="428"/>
        <end position="460"/>
    </location>
</feature>
<gene>
    <name evidence="4" type="ORF">M0812_17470</name>
</gene>
<protein>
    <submittedName>
        <fullName evidence="4">Rho gtpase-activating protein 68f</fullName>
    </submittedName>
</protein>
<dbReference type="PROSITE" id="PS50238">
    <property type="entry name" value="RHOGAP"/>
    <property type="match status" value="1"/>
</dbReference>
<keyword evidence="1" id="KW-0175">Coiled coil</keyword>
<feature type="domain" description="Rho-GAP" evidence="3">
    <location>
        <begin position="1"/>
        <end position="187"/>
    </location>
</feature>
<dbReference type="Proteomes" id="UP001146793">
    <property type="component" value="Unassembled WGS sequence"/>
</dbReference>
<evidence type="ECO:0000256" key="1">
    <source>
        <dbReference type="SAM" id="Coils"/>
    </source>
</evidence>
<comment type="caution">
    <text evidence="4">The sequence shown here is derived from an EMBL/GenBank/DDBJ whole genome shotgun (WGS) entry which is preliminary data.</text>
</comment>
<proteinExistence type="predicted"/>
<dbReference type="Pfam" id="PF00620">
    <property type="entry name" value="RhoGAP"/>
    <property type="match status" value="1"/>
</dbReference>
<sequence length="574" mass="67521">MSQVKTSIKNSLATSFLGDYMNFILEEIEDEELFTNETPKEELMKYQNAIENDDNLDLESIGVVKLSNFLIYYFSNLEEPLIPDEEAPKFKTITIASLPKETEEPLQALPSENLNLFGTTIKFLYQIIQNSSLTTKKLGRIFGPILFRSKEDGLEKSCVKHIQALVGFYPQIEQFFTLQIETLSDIVLSDMSSDEKPKKKKKKKRKKKKGKKNKKKKLLLKKKKKKKRLLKKKKRAMMIRSNSIRVEEPEKNEIEDGLKILQKRLTQMRSRYQTVHLMLQQESEDLSKELSEKKKKLNATQIQIGSFDVKGKKYDSGGVTMKDEIQILENTFGNKVEKTKEINSELEKAEGILKQIEKVYQEQKDKYRNENNNLESIIAGLEFDYDWQKQYINQLNQERDELAMRCKGIMNFIKNTPLEEIDKLKKEKELEEKQSSSQKENGPKEKEQQKEQQTKKINDNLSKLNQQLLETRKELEVSKKKAGEGKTHFEQEQLKFIQILREFEEEQNQIQLIRNDNNEKLNLLKQEVQRIRLQPSDKMMQKKAMEKNFLDTQKEIARVRLQIEETKKKISEKN</sequence>
<accession>A0AAV7ZDK9</accession>
<dbReference type="InterPro" id="IPR008936">
    <property type="entry name" value="Rho_GTPase_activation_prot"/>
</dbReference>
<dbReference type="InterPro" id="IPR000198">
    <property type="entry name" value="RhoGAP_dom"/>
</dbReference>
<feature type="coiled-coil region" evidence="1">
    <location>
        <begin position="514"/>
        <end position="569"/>
    </location>
</feature>
<dbReference type="SMART" id="SM00324">
    <property type="entry name" value="RhoGAP"/>
    <property type="match status" value="1"/>
</dbReference>